<evidence type="ECO:0000313" key="2">
    <source>
        <dbReference type="Proteomes" id="UP000676967"/>
    </source>
</evidence>
<organism evidence="1 2">
    <name type="scientific">Actinoplanes ianthinogenes</name>
    <dbReference type="NCBI Taxonomy" id="122358"/>
    <lineage>
        <taxon>Bacteria</taxon>
        <taxon>Bacillati</taxon>
        <taxon>Actinomycetota</taxon>
        <taxon>Actinomycetes</taxon>
        <taxon>Micromonosporales</taxon>
        <taxon>Micromonosporaceae</taxon>
        <taxon>Actinoplanes</taxon>
    </lineage>
</organism>
<gene>
    <name evidence="1" type="ORF">Aiant_73370</name>
</gene>
<keyword evidence="2" id="KW-1185">Reference proteome</keyword>
<proteinExistence type="predicted"/>
<sequence length="136" mass="14087">MTASPTDPAGASGPIRVWDRALSASSTVPGLGLVVGFGTITRGAAVSGWSWWPYPGPGWGGERQLDSSRLGLVVGFGTVTRGAAVSGWSWWPYPGPGWGGERQLDSSRLGLVVGFGTVTRGAAVSGWSWWPYPGPG</sequence>
<dbReference type="Proteomes" id="UP000676967">
    <property type="component" value="Chromosome"/>
</dbReference>
<accession>A0ABN6CNA0</accession>
<name>A0ABN6CNA0_9ACTN</name>
<dbReference type="EMBL" id="AP023356">
    <property type="protein sequence ID" value="BCJ46680.1"/>
    <property type="molecule type" value="Genomic_DNA"/>
</dbReference>
<evidence type="ECO:0000313" key="1">
    <source>
        <dbReference type="EMBL" id="BCJ46680.1"/>
    </source>
</evidence>
<reference evidence="1 2" key="1">
    <citation type="submission" date="2020-08" db="EMBL/GenBank/DDBJ databases">
        <title>Whole genome shotgun sequence of Actinoplanes ianthinogenes NBRC 13996.</title>
        <authorList>
            <person name="Komaki H."/>
            <person name="Tamura T."/>
        </authorList>
    </citation>
    <scope>NUCLEOTIDE SEQUENCE [LARGE SCALE GENOMIC DNA]</scope>
    <source>
        <strain evidence="1 2">NBRC 13996</strain>
    </source>
</reference>
<protein>
    <submittedName>
        <fullName evidence="1">Uncharacterized protein</fullName>
    </submittedName>
</protein>